<name>A0A8E2E269_9PEZI</name>
<keyword evidence="3" id="KW-1185">Reference proteome</keyword>
<reference evidence="2 3" key="1">
    <citation type="journal article" date="2016" name="Nat. Commun.">
        <title>Ectomycorrhizal ecology is imprinted in the genome of the dominant symbiotic fungus Cenococcum geophilum.</title>
        <authorList>
            <consortium name="DOE Joint Genome Institute"/>
            <person name="Peter M."/>
            <person name="Kohler A."/>
            <person name="Ohm R.A."/>
            <person name="Kuo A."/>
            <person name="Krutzmann J."/>
            <person name="Morin E."/>
            <person name="Arend M."/>
            <person name="Barry K.W."/>
            <person name="Binder M."/>
            <person name="Choi C."/>
            <person name="Clum A."/>
            <person name="Copeland A."/>
            <person name="Grisel N."/>
            <person name="Haridas S."/>
            <person name="Kipfer T."/>
            <person name="LaButti K."/>
            <person name="Lindquist E."/>
            <person name="Lipzen A."/>
            <person name="Maire R."/>
            <person name="Meier B."/>
            <person name="Mihaltcheva S."/>
            <person name="Molinier V."/>
            <person name="Murat C."/>
            <person name="Poggeler S."/>
            <person name="Quandt C.A."/>
            <person name="Sperisen C."/>
            <person name="Tritt A."/>
            <person name="Tisserant E."/>
            <person name="Crous P.W."/>
            <person name="Henrissat B."/>
            <person name="Nehls U."/>
            <person name="Egli S."/>
            <person name="Spatafora J.W."/>
            <person name="Grigoriev I.V."/>
            <person name="Martin F.M."/>
        </authorList>
    </citation>
    <scope>NUCLEOTIDE SEQUENCE [LARGE SCALE GENOMIC DNA]</scope>
    <source>
        <strain evidence="2 3">CBS 459.81</strain>
    </source>
</reference>
<dbReference type="EMBL" id="KV745272">
    <property type="protein sequence ID" value="OCK75806.1"/>
    <property type="molecule type" value="Genomic_DNA"/>
</dbReference>
<dbReference type="Proteomes" id="UP000250266">
    <property type="component" value="Unassembled WGS sequence"/>
</dbReference>
<protein>
    <submittedName>
        <fullName evidence="2">Uncharacterized protein</fullName>
    </submittedName>
</protein>
<sequence>MAPSMFTPTTRSALKIRHHLHHHHLPESPKITIKFYLTPSPRLPPHITSSNHQPNPYNFPLHPNST</sequence>
<evidence type="ECO:0000313" key="2">
    <source>
        <dbReference type="EMBL" id="OCK75806.1"/>
    </source>
</evidence>
<proteinExistence type="predicted"/>
<feature type="region of interest" description="Disordered" evidence="1">
    <location>
        <begin position="44"/>
        <end position="66"/>
    </location>
</feature>
<organism evidence="2 3">
    <name type="scientific">Lepidopterella palustris CBS 459.81</name>
    <dbReference type="NCBI Taxonomy" id="1314670"/>
    <lineage>
        <taxon>Eukaryota</taxon>
        <taxon>Fungi</taxon>
        <taxon>Dikarya</taxon>
        <taxon>Ascomycota</taxon>
        <taxon>Pezizomycotina</taxon>
        <taxon>Dothideomycetes</taxon>
        <taxon>Pleosporomycetidae</taxon>
        <taxon>Mytilinidiales</taxon>
        <taxon>Argynnaceae</taxon>
        <taxon>Lepidopterella</taxon>
    </lineage>
</organism>
<evidence type="ECO:0000313" key="3">
    <source>
        <dbReference type="Proteomes" id="UP000250266"/>
    </source>
</evidence>
<feature type="compositionally biased region" description="Polar residues" evidence="1">
    <location>
        <begin position="47"/>
        <end position="56"/>
    </location>
</feature>
<gene>
    <name evidence="2" type="ORF">K432DRAFT_385915</name>
</gene>
<evidence type="ECO:0000256" key="1">
    <source>
        <dbReference type="SAM" id="MobiDB-lite"/>
    </source>
</evidence>
<dbReference type="AlphaFoldDB" id="A0A8E2E269"/>
<accession>A0A8E2E269</accession>